<evidence type="ECO:0000256" key="1">
    <source>
        <dbReference type="ARBA" id="ARBA00012838"/>
    </source>
</evidence>
<keyword evidence="5 7" id="KW-0648">Protein biosynthesis</keyword>
<dbReference type="GeneID" id="25568328"/>
<proteinExistence type="inferred from homology"/>
<dbReference type="RefSeq" id="XP_013753842.1">
    <property type="nucleotide sequence ID" value="XM_013898388.1"/>
</dbReference>
<gene>
    <name evidence="9" type="ORF">AMSG_09991</name>
</gene>
<dbReference type="Gene3D" id="2.170.220.10">
    <property type="match status" value="1"/>
</dbReference>
<dbReference type="Pfam" id="PF09334">
    <property type="entry name" value="tRNA-synt_1g"/>
    <property type="match status" value="1"/>
</dbReference>
<organism evidence="9 10">
    <name type="scientific">Thecamonas trahens ATCC 50062</name>
    <dbReference type="NCBI Taxonomy" id="461836"/>
    <lineage>
        <taxon>Eukaryota</taxon>
        <taxon>Apusozoa</taxon>
        <taxon>Apusomonadida</taxon>
        <taxon>Apusomonadidae</taxon>
        <taxon>Thecamonas</taxon>
    </lineage>
</organism>
<keyword evidence="3 7" id="KW-0547">Nucleotide-binding</keyword>
<evidence type="ECO:0000256" key="5">
    <source>
        <dbReference type="ARBA" id="ARBA00022917"/>
    </source>
</evidence>
<dbReference type="EC" id="6.1.1.10" evidence="1"/>
<evidence type="ECO:0000256" key="4">
    <source>
        <dbReference type="ARBA" id="ARBA00022840"/>
    </source>
</evidence>
<dbReference type="InterPro" id="IPR015413">
    <property type="entry name" value="Methionyl/Leucyl_tRNA_Synth"/>
</dbReference>
<keyword evidence="10" id="KW-1185">Reference proteome</keyword>
<name>A0A0L0DPH7_THETB</name>
<dbReference type="GO" id="GO:0006431">
    <property type="term" value="P:methionyl-tRNA aminoacylation"/>
    <property type="evidence" value="ECO:0007669"/>
    <property type="project" value="InterPro"/>
</dbReference>
<dbReference type="GO" id="GO:0005524">
    <property type="term" value="F:ATP binding"/>
    <property type="evidence" value="ECO:0007669"/>
    <property type="project" value="UniProtKB-KW"/>
</dbReference>
<keyword evidence="4 7" id="KW-0067">ATP-binding</keyword>
<keyword evidence="2 7" id="KW-0436">Ligase</keyword>
<sequence length="554" mass="58924">MRAAAATSGSRGGTKMVTTPIFYVNGPPHLGHAFTAVVADAVTRWANVRAGEETTVLVSGTDEHGLKVHQAAEVAGKAPLALCDEVAAQFSSMVGEIGAEAADFVRTTEARHIAEVHNVWRALDDAGLIYSGAYEGWYSVPDEAFVPLSSCVFSDGEELPRAADSGHVLEYVREPNYMLSLGALLPRVAAHLAATPDWVVPSNQAAALQRMLASGELPDLAISRPAQRVKWGIEVPGDPSQLIYVWLDALTNYLTLARRPQADTGRQRAWPPAVQVIGKDILKFHGVYWPAMLLALDEALPDQLLVHSHWTVDSTKMSKSLGNVVTPSDLVGAAGSVDAARYFLLTENNLVDDGNYSHTQLAQRVAELADTFANVLLRTTSKALNPGHELAPPGLPAATFAGAAPECAALLRALDAVPTAAADAFDSHGFARGISEIMDLLRAANKATQALEPWVLVKSANEQDRALASDLVTYVLASVETAALLLQPVMPGATATILDYLGVPTSSRAVSDELLAAPVAAALDRTAMPRPLGDPSLSRKANAQRLRLFTKLPR</sequence>
<evidence type="ECO:0000313" key="10">
    <source>
        <dbReference type="Proteomes" id="UP000054408"/>
    </source>
</evidence>
<dbReference type="OMA" id="NMFLPDR"/>
<evidence type="ECO:0000256" key="6">
    <source>
        <dbReference type="ARBA" id="ARBA00023146"/>
    </source>
</evidence>
<evidence type="ECO:0000256" key="3">
    <source>
        <dbReference type="ARBA" id="ARBA00022741"/>
    </source>
</evidence>
<evidence type="ECO:0000259" key="8">
    <source>
        <dbReference type="Pfam" id="PF09334"/>
    </source>
</evidence>
<dbReference type="SUPFAM" id="SSF47323">
    <property type="entry name" value="Anticodon-binding domain of a subclass of class I aminoacyl-tRNA synthetases"/>
    <property type="match status" value="1"/>
</dbReference>
<dbReference type="Proteomes" id="UP000054408">
    <property type="component" value="Unassembled WGS sequence"/>
</dbReference>
<dbReference type="InterPro" id="IPR009080">
    <property type="entry name" value="tRNAsynth_Ia_anticodon-bd"/>
</dbReference>
<dbReference type="InterPro" id="IPR023457">
    <property type="entry name" value="Met-tRNA_synth_2"/>
</dbReference>
<dbReference type="AlphaFoldDB" id="A0A0L0DPH7"/>
<dbReference type="Gene3D" id="1.10.730.10">
    <property type="entry name" value="Isoleucyl-tRNA Synthetase, Domain 1"/>
    <property type="match status" value="1"/>
</dbReference>
<evidence type="ECO:0000256" key="7">
    <source>
        <dbReference type="RuleBase" id="RU363039"/>
    </source>
</evidence>
<dbReference type="Gene3D" id="3.40.50.620">
    <property type="entry name" value="HUPs"/>
    <property type="match status" value="1"/>
</dbReference>
<protein>
    <recommendedName>
        <fullName evidence="1">methionine--tRNA ligase</fullName>
        <ecNumber evidence="1">6.1.1.10</ecNumber>
    </recommendedName>
</protein>
<dbReference type="PANTHER" id="PTHR43326">
    <property type="entry name" value="METHIONYL-TRNA SYNTHETASE"/>
    <property type="match status" value="1"/>
</dbReference>
<evidence type="ECO:0000313" key="9">
    <source>
        <dbReference type="EMBL" id="KNC54202.1"/>
    </source>
</evidence>
<feature type="domain" description="Methionyl/Leucyl tRNA synthetase" evidence="8">
    <location>
        <begin position="16"/>
        <end position="379"/>
    </location>
</feature>
<dbReference type="InterPro" id="IPR014729">
    <property type="entry name" value="Rossmann-like_a/b/a_fold"/>
</dbReference>
<reference evidence="9 10" key="1">
    <citation type="submission" date="2010-05" db="EMBL/GenBank/DDBJ databases">
        <title>The Genome Sequence of Thecamonas trahens ATCC 50062.</title>
        <authorList>
            <consortium name="The Broad Institute Genome Sequencing Platform"/>
            <person name="Russ C."/>
            <person name="Cuomo C."/>
            <person name="Shea T."/>
            <person name="Young S.K."/>
            <person name="Zeng Q."/>
            <person name="Koehrsen M."/>
            <person name="Haas B."/>
            <person name="Borodovsky M."/>
            <person name="Guigo R."/>
            <person name="Alvarado L."/>
            <person name="Berlin A."/>
            <person name="Bochicchio J."/>
            <person name="Borenstein D."/>
            <person name="Chapman S."/>
            <person name="Chen Z."/>
            <person name="Freedman E."/>
            <person name="Gellesch M."/>
            <person name="Goldberg J."/>
            <person name="Griggs A."/>
            <person name="Gujja S."/>
            <person name="Heilman E."/>
            <person name="Heiman D."/>
            <person name="Hepburn T."/>
            <person name="Howarth C."/>
            <person name="Jen D."/>
            <person name="Larson L."/>
            <person name="Mehta T."/>
            <person name="Park D."/>
            <person name="Pearson M."/>
            <person name="Roberts A."/>
            <person name="Saif S."/>
            <person name="Shenoy N."/>
            <person name="Sisk P."/>
            <person name="Stolte C."/>
            <person name="Sykes S."/>
            <person name="Thomson T."/>
            <person name="Walk T."/>
            <person name="White J."/>
            <person name="Yandava C."/>
            <person name="Burger G."/>
            <person name="Gray M.W."/>
            <person name="Holland P.W.H."/>
            <person name="King N."/>
            <person name="Lang F.B.F."/>
            <person name="Roger A.J."/>
            <person name="Ruiz-Trillo I."/>
            <person name="Lander E."/>
            <person name="Nusbaum C."/>
        </authorList>
    </citation>
    <scope>NUCLEOTIDE SEQUENCE [LARGE SCALE GENOMIC DNA]</scope>
    <source>
        <strain evidence="9 10">ATCC 50062</strain>
    </source>
</reference>
<dbReference type="EMBL" id="GL349487">
    <property type="protein sequence ID" value="KNC54202.1"/>
    <property type="molecule type" value="Genomic_DNA"/>
</dbReference>
<evidence type="ECO:0000256" key="2">
    <source>
        <dbReference type="ARBA" id="ARBA00022598"/>
    </source>
</evidence>
<dbReference type="PANTHER" id="PTHR43326:SF1">
    <property type="entry name" value="METHIONINE--TRNA LIGASE, MITOCHONDRIAL"/>
    <property type="match status" value="1"/>
</dbReference>
<accession>A0A0L0DPH7</accession>
<dbReference type="PRINTS" id="PR01041">
    <property type="entry name" value="TRNASYNTHMET"/>
</dbReference>
<comment type="similarity">
    <text evidence="7">Belongs to the class-I aminoacyl-tRNA synthetase family.</text>
</comment>
<dbReference type="SUPFAM" id="SSF52374">
    <property type="entry name" value="Nucleotidylyl transferase"/>
    <property type="match status" value="1"/>
</dbReference>
<dbReference type="STRING" id="461836.A0A0L0DPH7"/>
<dbReference type="NCBIfam" id="TIGR00398">
    <property type="entry name" value="metG"/>
    <property type="match status" value="1"/>
</dbReference>
<dbReference type="GO" id="GO:0004825">
    <property type="term" value="F:methionine-tRNA ligase activity"/>
    <property type="evidence" value="ECO:0007669"/>
    <property type="project" value="UniProtKB-EC"/>
</dbReference>
<dbReference type="InterPro" id="IPR033911">
    <property type="entry name" value="MetRS_core"/>
</dbReference>
<dbReference type="InterPro" id="IPR014758">
    <property type="entry name" value="Met-tRNA_synth"/>
</dbReference>
<dbReference type="eggNOG" id="KOG0436">
    <property type="taxonomic scope" value="Eukaryota"/>
</dbReference>
<dbReference type="OrthoDB" id="24670at2759"/>
<dbReference type="CDD" id="cd00814">
    <property type="entry name" value="MetRS_core"/>
    <property type="match status" value="1"/>
</dbReference>
<keyword evidence="6 7" id="KW-0030">Aminoacyl-tRNA synthetase</keyword>